<feature type="region of interest" description="Disordered" evidence="6">
    <location>
        <begin position="412"/>
        <end position="443"/>
    </location>
</feature>
<dbReference type="SUPFAM" id="SSF53474">
    <property type="entry name" value="alpha/beta-Hydrolases"/>
    <property type="match status" value="1"/>
</dbReference>
<evidence type="ECO:0000256" key="3">
    <source>
        <dbReference type="ARBA" id="ARBA00022525"/>
    </source>
</evidence>
<dbReference type="GO" id="GO:0016042">
    <property type="term" value="P:lipid catabolic process"/>
    <property type="evidence" value="ECO:0007669"/>
    <property type="project" value="TreeGrafter"/>
</dbReference>
<dbReference type="PANTHER" id="PTHR11610">
    <property type="entry name" value="LIPASE"/>
    <property type="match status" value="1"/>
</dbReference>
<evidence type="ECO:0000256" key="1">
    <source>
        <dbReference type="ARBA" id="ARBA00004613"/>
    </source>
</evidence>
<dbReference type="EMBL" id="KA647126">
    <property type="protein sequence ID" value="AFP61755.1"/>
    <property type="molecule type" value="mRNA"/>
</dbReference>
<keyword evidence="4 7" id="KW-0732">Signal</keyword>
<dbReference type="VEuPathDB" id="VectorBase:MDOA002014"/>
<comment type="similarity">
    <text evidence="2 5">Belongs to the AB hydrolase superfamily. Lipase family.</text>
</comment>
<evidence type="ECO:0000256" key="6">
    <source>
        <dbReference type="SAM" id="MobiDB-lite"/>
    </source>
</evidence>
<evidence type="ECO:0000256" key="5">
    <source>
        <dbReference type="RuleBase" id="RU004262"/>
    </source>
</evidence>
<comment type="subcellular location">
    <subcellularLocation>
        <location evidence="1">Secreted</location>
    </subcellularLocation>
</comment>
<dbReference type="InterPro" id="IPR013818">
    <property type="entry name" value="Lipase"/>
</dbReference>
<evidence type="ECO:0000313" key="9">
    <source>
        <dbReference type="EMBL" id="AFP61755.1"/>
    </source>
</evidence>
<dbReference type="Pfam" id="PF00151">
    <property type="entry name" value="Lipase"/>
    <property type="match status" value="1"/>
</dbReference>
<keyword evidence="3" id="KW-0964">Secreted</keyword>
<dbReference type="PRINTS" id="PR00821">
    <property type="entry name" value="TAGLIPASE"/>
</dbReference>
<protein>
    <submittedName>
        <fullName evidence="9">Lipase</fullName>
    </submittedName>
</protein>
<name>T1PEF8_MUSDO</name>
<dbReference type="InterPro" id="IPR000734">
    <property type="entry name" value="TAG_lipase"/>
</dbReference>
<evidence type="ECO:0000256" key="2">
    <source>
        <dbReference type="ARBA" id="ARBA00010701"/>
    </source>
</evidence>
<dbReference type="GO" id="GO:0016298">
    <property type="term" value="F:lipase activity"/>
    <property type="evidence" value="ECO:0007669"/>
    <property type="project" value="InterPro"/>
</dbReference>
<dbReference type="GO" id="GO:0017171">
    <property type="term" value="F:serine hydrolase activity"/>
    <property type="evidence" value="ECO:0007669"/>
    <property type="project" value="TreeGrafter"/>
</dbReference>
<feature type="chain" id="PRO_5004583178" evidence="7">
    <location>
        <begin position="20"/>
        <end position="443"/>
    </location>
</feature>
<dbReference type="PANTHER" id="PTHR11610:SF149">
    <property type="entry name" value="FI01450P-RELATED"/>
    <property type="match status" value="1"/>
</dbReference>
<dbReference type="GO" id="GO:0005615">
    <property type="term" value="C:extracellular space"/>
    <property type="evidence" value="ECO:0007669"/>
    <property type="project" value="TreeGrafter"/>
</dbReference>
<dbReference type="InterPro" id="IPR029058">
    <property type="entry name" value="AB_hydrolase_fold"/>
</dbReference>
<feature type="signal peptide" evidence="7">
    <location>
        <begin position="1"/>
        <end position="19"/>
    </location>
</feature>
<dbReference type="VEuPathDB" id="VectorBase:MDOMA2_004286"/>
<proteinExistence type="evidence at transcript level"/>
<feature type="region of interest" description="Disordered" evidence="6">
    <location>
        <begin position="171"/>
        <end position="203"/>
    </location>
</feature>
<dbReference type="AlphaFoldDB" id="T1PEF8"/>
<feature type="compositionally biased region" description="Low complexity" evidence="6">
    <location>
        <begin position="171"/>
        <end position="183"/>
    </location>
</feature>
<evidence type="ECO:0000259" key="8">
    <source>
        <dbReference type="Pfam" id="PF00151"/>
    </source>
</evidence>
<accession>T1PEF8</accession>
<evidence type="ECO:0000256" key="7">
    <source>
        <dbReference type="SAM" id="SignalP"/>
    </source>
</evidence>
<reference evidence="9" key="1">
    <citation type="submission" date="2012-08" db="EMBL/GenBank/DDBJ databases">
        <title>Transcriptome of adult Musca domestica launches a platform for comparative house fly gene expression and characterization of differential gene expression among resistant and susceptible house flies.</title>
        <authorList>
            <person name="Liu N."/>
            <person name="Zhang L."/>
            <person name="Li M."/>
            <person name="Reid W."/>
        </authorList>
    </citation>
    <scope>NUCLEOTIDE SEQUENCE</scope>
    <source>
        <strain evidence="9">ALHF</strain>
        <tissue evidence="9">Whole body</tissue>
    </source>
</reference>
<feature type="domain" description="Lipase" evidence="8">
    <location>
        <begin position="138"/>
        <end position="415"/>
    </location>
</feature>
<organism evidence="9">
    <name type="scientific">Musca domestica</name>
    <name type="common">House fly</name>
    <dbReference type="NCBI Taxonomy" id="7370"/>
    <lineage>
        <taxon>Eukaryota</taxon>
        <taxon>Metazoa</taxon>
        <taxon>Ecdysozoa</taxon>
        <taxon>Arthropoda</taxon>
        <taxon>Hexapoda</taxon>
        <taxon>Insecta</taxon>
        <taxon>Pterygota</taxon>
        <taxon>Neoptera</taxon>
        <taxon>Endopterygota</taxon>
        <taxon>Diptera</taxon>
        <taxon>Brachycera</taxon>
        <taxon>Muscomorpha</taxon>
        <taxon>Muscoidea</taxon>
        <taxon>Muscidae</taxon>
        <taxon>Musca</taxon>
    </lineage>
</organism>
<dbReference type="Gene3D" id="3.40.50.1820">
    <property type="entry name" value="alpha/beta hydrolase"/>
    <property type="match status" value="1"/>
</dbReference>
<sequence>MNPLRTVCLMMGVLALASANSAGPRPMSMNSNRNTIKNSMKPTSWMSISTLQSLPSLKEIKLKQLEEMSAFEGADLINRLYHLAQATQALEPTYAPRASEIPAFLVTPDNQKIEFQLNELPRVAREQSHCGKQEVTVFITGLPSKLESVKEATRSLTQAYMQRYNDESSYYQNSATSSSSSSSHYHHNKKQQRSDSDEDNSNQKPSGCLVVVKFGDTISDFEEYATVDTEKVGKEVGNVLVQFLQKTNCNRDNVHLIGSNLGANIAGAAGRQYTKVTNHQLRRITGLDPVKCFAKDPETLTGLARGDAEFVDAIHTTANSMGTSARAADVDFYPEGPNEAVPGADNIVESSMRAVRYFAESVVPGNERNFPAESAHSLNEYKSSNTSGRRIYMGINTTFKAEGDYMLQVNTKSPFGRSTPAQKQQNAHGVHKSWKMSSSRDEE</sequence>
<evidence type="ECO:0000256" key="4">
    <source>
        <dbReference type="ARBA" id="ARBA00022729"/>
    </source>
</evidence>